<sequence length="47" mass="4755">MATKSAAPVARAFSANSSSRFPTVMIGTDSLMWARTAAAAARSAPGL</sequence>
<dbReference type="AlphaFoldDB" id="A0A6J6MDF3"/>
<protein>
    <submittedName>
        <fullName evidence="1">Unannotated protein</fullName>
    </submittedName>
</protein>
<gene>
    <name evidence="1" type="ORF">UFOPK2242_01521</name>
</gene>
<proteinExistence type="predicted"/>
<evidence type="ECO:0000313" key="1">
    <source>
        <dbReference type="EMBL" id="CAB4672241.1"/>
    </source>
</evidence>
<reference evidence="1" key="1">
    <citation type="submission" date="2020-05" db="EMBL/GenBank/DDBJ databases">
        <authorList>
            <person name="Chiriac C."/>
            <person name="Salcher M."/>
            <person name="Ghai R."/>
            <person name="Kavagutti S V."/>
        </authorList>
    </citation>
    <scope>NUCLEOTIDE SEQUENCE</scope>
</reference>
<dbReference type="EMBL" id="CAEZWM010000250">
    <property type="protein sequence ID" value="CAB4672241.1"/>
    <property type="molecule type" value="Genomic_DNA"/>
</dbReference>
<accession>A0A6J6MDF3</accession>
<name>A0A6J6MDF3_9ZZZZ</name>
<organism evidence="1">
    <name type="scientific">freshwater metagenome</name>
    <dbReference type="NCBI Taxonomy" id="449393"/>
    <lineage>
        <taxon>unclassified sequences</taxon>
        <taxon>metagenomes</taxon>
        <taxon>ecological metagenomes</taxon>
    </lineage>
</organism>